<gene>
    <name evidence="1" type="ORF">BN522_00277</name>
</gene>
<name>R7PUG4_METSM</name>
<dbReference type="Proteomes" id="UP000018189">
    <property type="component" value="Unassembled WGS sequence"/>
</dbReference>
<proteinExistence type="predicted"/>
<organism evidence="1 2">
    <name type="scientific">Methanobrevibacter smithii CAG:186</name>
    <dbReference type="NCBI Taxonomy" id="1263088"/>
    <lineage>
        <taxon>Archaea</taxon>
        <taxon>Methanobacteriati</taxon>
        <taxon>Methanobacteriota</taxon>
        <taxon>Methanomada group</taxon>
        <taxon>Methanobacteria</taxon>
        <taxon>Methanobacteriales</taxon>
        <taxon>Methanobacteriaceae</taxon>
        <taxon>Methanobrevibacter</taxon>
    </lineage>
</organism>
<sequence>MFTSPLAKIAPPSLAAALSLNVALVIFDLELKENRVIAPPFPNMTLLASKIEFSTIRSPLEI</sequence>
<accession>R7PUG4</accession>
<dbReference type="EMBL" id="CBKP010000009">
    <property type="protein sequence ID" value="CDF28376.1"/>
    <property type="molecule type" value="Genomic_DNA"/>
</dbReference>
<dbReference type="AlphaFoldDB" id="R7PUG4"/>
<evidence type="ECO:0000313" key="1">
    <source>
        <dbReference type="EMBL" id="CDF28376.1"/>
    </source>
</evidence>
<protein>
    <submittedName>
        <fullName evidence="1">Uncharacterized protein</fullName>
    </submittedName>
</protein>
<evidence type="ECO:0000313" key="2">
    <source>
        <dbReference type="Proteomes" id="UP000018189"/>
    </source>
</evidence>
<reference evidence="1" key="1">
    <citation type="submission" date="2012-11" db="EMBL/GenBank/DDBJ databases">
        <title>Dependencies among metagenomic species, viruses, plasmids and units of genetic variation.</title>
        <authorList>
            <person name="Nielsen H.B."/>
            <person name="Almeida M."/>
            <person name="Juncker A.S."/>
            <person name="Rasmussen S."/>
            <person name="Li J."/>
            <person name="Sunagawa S."/>
            <person name="Plichta D."/>
            <person name="Gautier L."/>
            <person name="Le Chatelier E."/>
            <person name="Peletier E."/>
            <person name="Bonde I."/>
            <person name="Nielsen T."/>
            <person name="Manichanh C."/>
            <person name="Arumugam M."/>
            <person name="Batto J."/>
            <person name="Santos M.B.Q.D."/>
            <person name="Blom N."/>
            <person name="Borruel N."/>
            <person name="Burgdorf K.S."/>
            <person name="Boumezbeur F."/>
            <person name="Casellas F."/>
            <person name="Dore J."/>
            <person name="Guarner F."/>
            <person name="Hansen T."/>
            <person name="Hildebrand F."/>
            <person name="Kaas R.S."/>
            <person name="Kennedy S."/>
            <person name="Kristiansen K."/>
            <person name="Kultima J.R."/>
            <person name="Leonard P."/>
            <person name="Levenez F."/>
            <person name="Lund O."/>
            <person name="Moumen B."/>
            <person name="Le Paslier D."/>
            <person name="Pons N."/>
            <person name="Pedersen O."/>
            <person name="Prifti E."/>
            <person name="Qin J."/>
            <person name="Raes J."/>
            <person name="Tap J."/>
            <person name="Tims S."/>
            <person name="Ussery D.W."/>
            <person name="Yamada T."/>
            <person name="MetaHit consortium"/>
            <person name="Renault P."/>
            <person name="Sicheritz-Ponten T."/>
            <person name="Bork P."/>
            <person name="Wang J."/>
            <person name="Brunak S."/>
            <person name="Ehrlich S.D."/>
        </authorList>
    </citation>
    <scope>NUCLEOTIDE SEQUENCE [LARGE SCALE GENOMIC DNA]</scope>
</reference>
<comment type="caution">
    <text evidence="1">The sequence shown here is derived from an EMBL/GenBank/DDBJ whole genome shotgun (WGS) entry which is preliminary data.</text>
</comment>